<evidence type="ECO:0000259" key="9">
    <source>
        <dbReference type="PROSITE" id="PS51322"/>
    </source>
</evidence>
<feature type="region of interest" description="Disordered" evidence="8">
    <location>
        <begin position="1"/>
        <end position="38"/>
    </location>
</feature>
<comment type="similarity">
    <text evidence="2">Belongs to the ubiquitin-conjugating enzyme family. UEV subfamily.</text>
</comment>
<dbReference type="PANTHER" id="PTHR23306">
    <property type="entry name" value="TUMOR SUSCEPTIBILITY GENE 101 PROTEIN-RELATED"/>
    <property type="match status" value="1"/>
</dbReference>
<organism evidence="10 11">
    <name type="scientific">Diacronema lutheri</name>
    <name type="common">Unicellular marine alga</name>
    <name type="synonym">Monochrysis lutheri</name>
    <dbReference type="NCBI Taxonomy" id="2081491"/>
    <lineage>
        <taxon>Eukaryota</taxon>
        <taxon>Haptista</taxon>
        <taxon>Haptophyta</taxon>
        <taxon>Pavlovophyceae</taxon>
        <taxon>Pavlovales</taxon>
        <taxon>Pavlovaceae</taxon>
        <taxon>Diacronema</taxon>
    </lineage>
</organism>
<evidence type="ECO:0000256" key="5">
    <source>
        <dbReference type="ARBA" id="ARBA00022927"/>
    </source>
</evidence>
<dbReference type="AlphaFoldDB" id="A0A8J5XAH0"/>
<dbReference type="PANTHER" id="PTHR23306:SF3">
    <property type="entry name" value="TUMOR SUPPRESSOR PROTEIN 101"/>
    <property type="match status" value="1"/>
</dbReference>
<evidence type="ECO:0000256" key="3">
    <source>
        <dbReference type="ARBA" id="ARBA00022448"/>
    </source>
</evidence>
<dbReference type="SUPFAM" id="SSF54495">
    <property type="entry name" value="UBC-like"/>
    <property type="match status" value="1"/>
</dbReference>
<comment type="caution">
    <text evidence="10">The sequence shown here is derived from an EMBL/GenBank/DDBJ whole genome shotgun (WGS) entry which is preliminary data.</text>
</comment>
<evidence type="ECO:0000256" key="1">
    <source>
        <dbReference type="ARBA" id="ARBA00004177"/>
    </source>
</evidence>
<dbReference type="Gene3D" id="6.10.140.820">
    <property type="match status" value="1"/>
</dbReference>
<protein>
    <recommendedName>
        <fullName evidence="9">UEV domain-containing protein</fullName>
    </recommendedName>
</protein>
<keyword evidence="11" id="KW-1185">Reference proteome</keyword>
<dbReference type="GO" id="GO:0008333">
    <property type="term" value="P:endosome to lysosome transport"/>
    <property type="evidence" value="ECO:0007669"/>
    <property type="project" value="TreeGrafter"/>
</dbReference>
<dbReference type="Pfam" id="PF05743">
    <property type="entry name" value="UEV"/>
    <property type="match status" value="1"/>
</dbReference>
<keyword evidence="3" id="KW-0813">Transport</keyword>
<evidence type="ECO:0000256" key="8">
    <source>
        <dbReference type="SAM" id="MobiDB-lite"/>
    </source>
</evidence>
<evidence type="ECO:0000313" key="10">
    <source>
        <dbReference type="EMBL" id="KAG8459717.1"/>
    </source>
</evidence>
<evidence type="ECO:0000256" key="4">
    <source>
        <dbReference type="ARBA" id="ARBA00022753"/>
    </source>
</evidence>
<name>A0A8J5XAH0_DIALT</name>
<gene>
    <name evidence="10" type="ORF">KFE25_003169</name>
</gene>
<keyword evidence="4" id="KW-0967">Endosome</keyword>
<evidence type="ECO:0000256" key="6">
    <source>
        <dbReference type="ARBA" id="ARBA00023054"/>
    </source>
</evidence>
<feature type="domain" description="UEV" evidence="9">
    <location>
        <begin position="51"/>
        <end position="205"/>
    </location>
</feature>
<evidence type="ECO:0000256" key="7">
    <source>
        <dbReference type="SAM" id="Coils"/>
    </source>
</evidence>
<dbReference type="CDD" id="cd11685">
    <property type="entry name" value="UEV_TSG101-like"/>
    <property type="match status" value="1"/>
</dbReference>
<dbReference type="Gene3D" id="3.10.110.10">
    <property type="entry name" value="Ubiquitin Conjugating Enzyme"/>
    <property type="match status" value="1"/>
</dbReference>
<keyword evidence="6 7" id="KW-0175">Coiled coil</keyword>
<dbReference type="OrthoDB" id="306304at2759"/>
<dbReference type="PROSITE" id="PS51322">
    <property type="entry name" value="UEV"/>
    <property type="match status" value="1"/>
</dbReference>
<dbReference type="InterPro" id="IPR037202">
    <property type="entry name" value="ESCRT_assembly_dom"/>
</dbReference>
<dbReference type="GO" id="GO:0015031">
    <property type="term" value="P:protein transport"/>
    <property type="evidence" value="ECO:0007669"/>
    <property type="project" value="UniProtKB-KW"/>
</dbReference>
<proteinExistence type="inferred from homology"/>
<evidence type="ECO:0000313" key="11">
    <source>
        <dbReference type="Proteomes" id="UP000751190"/>
    </source>
</evidence>
<dbReference type="GO" id="GO:0043130">
    <property type="term" value="F:ubiquitin binding"/>
    <property type="evidence" value="ECO:0007669"/>
    <property type="project" value="TreeGrafter"/>
</dbReference>
<reference evidence="10" key="1">
    <citation type="submission" date="2021-05" db="EMBL/GenBank/DDBJ databases">
        <title>The genome of the haptophyte Pavlova lutheri (Diacronema luteri, Pavlovales) - a model for lipid biosynthesis in eukaryotic algae.</title>
        <authorList>
            <person name="Hulatt C.J."/>
            <person name="Posewitz M.C."/>
        </authorList>
    </citation>
    <scope>NUCLEOTIDE SEQUENCE</scope>
    <source>
        <strain evidence="10">NIVA-4/92</strain>
    </source>
</reference>
<dbReference type="InterPro" id="IPR017916">
    <property type="entry name" value="SB_dom"/>
</dbReference>
<dbReference type="SUPFAM" id="SSF140111">
    <property type="entry name" value="Endosomal sorting complex assembly domain"/>
    <property type="match status" value="1"/>
</dbReference>
<dbReference type="EMBL" id="JAGTXO010000038">
    <property type="protein sequence ID" value="KAG8459717.1"/>
    <property type="molecule type" value="Genomic_DNA"/>
</dbReference>
<dbReference type="Proteomes" id="UP000751190">
    <property type="component" value="Unassembled WGS sequence"/>
</dbReference>
<dbReference type="InterPro" id="IPR052070">
    <property type="entry name" value="ESCRT-I_UEV_domain"/>
</dbReference>
<dbReference type="GO" id="GO:0000813">
    <property type="term" value="C:ESCRT I complex"/>
    <property type="evidence" value="ECO:0007669"/>
    <property type="project" value="TreeGrafter"/>
</dbReference>
<keyword evidence="5" id="KW-0653">Protein transport</keyword>
<dbReference type="InterPro" id="IPR008883">
    <property type="entry name" value="UEV_N"/>
</dbReference>
<accession>A0A8J5XAH0</accession>
<feature type="coiled-coil region" evidence="7">
    <location>
        <begin position="316"/>
        <end position="343"/>
    </location>
</feature>
<comment type="subcellular location">
    <subcellularLocation>
        <location evidence="1">Endosome</location>
    </subcellularLocation>
</comment>
<dbReference type="Pfam" id="PF09454">
    <property type="entry name" value="Vps23_core"/>
    <property type="match status" value="1"/>
</dbReference>
<dbReference type="InterPro" id="IPR016135">
    <property type="entry name" value="UBQ-conjugating_enzyme/RWD"/>
</dbReference>
<sequence>MGWLWRGQQQAQPPTGYGQYGQVAHTTTDHGAAPPPHSPVSATVADALHVIDTACSQQRAPMPYPERALLFAHVGACCELFPGLRPVHASLLNWPHPLLALSGTIPIIHDYSRYNIPVVVYVLPSYPHAWPSDGLGGVTAPVLAFVTPTAQMVLCGDHPHLDPLVRGQCVLGALRHWTPHQSSLLGAVSEMAAEFSHAPPVHSLPSGGGAATGAQATPLPPASAAYAAPAPPAAVGGAGASAVAVAYPAGARAPAAPLATVVAPSAGAGASVGVGASAGAAGPIRPSRPPDLGEELAMGRRSYLAAQLRARARGLHTSHAARLAELRAQRQRLQQRAVAIVEADAAAARARGDAQRAALARSEARGALEDWAQRHAAALRGENAVGQGDVREAPPLAHLVAPADARSARLLRALADERALREALTLVSALQASGVVDAATFVRLTRRLSRELFFAVDARMAAGGPAAPAPA</sequence>
<evidence type="ECO:0000256" key="2">
    <source>
        <dbReference type="ARBA" id="ARBA00009594"/>
    </source>
</evidence>